<dbReference type="FunFam" id="4.10.1000.10:FF:000022">
    <property type="entry name" value="Zinc finger CCCH domain-containing protein 7"/>
    <property type="match status" value="1"/>
</dbReference>
<evidence type="ECO:0000256" key="3">
    <source>
        <dbReference type="ARBA" id="ARBA00022771"/>
    </source>
</evidence>
<keyword evidence="3 6" id="KW-0863">Zinc-finger</keyword>
<dbReference type="PANTHER" id="PTHR46156:SF1">
    <property type="entry name" value="ZINC FINGER CCCH DOMAIN-CONTAINING PROTEIN 3"/>
    <property type="match status" value="1"/>
</dbReference>
<proteinExistence type="predicted"/>
<evidence type="ECO:0000256" key="5">
    <source>
        <dbReference type="ARBA" id="ARBA00023125"/>
    </source>
</evidence>
<dbReference type="GO" id="GO:0003677">
    <property type="term" value="F:DNA binding"/>
    <property type="evidence" value="ECO:0007669"/>
    <property type="project" value="UniProtKB-KW"/>
</dbReference>
<feature type="compositionally biased region" description="Low complexity" evidence="8">
    <location>
        <begin position="100"/>
        <end position="115"/>
    </location>
</feature>
<keyword evidence="2" id="KW-0677">Repeat</keyword>
<feature type="compositionally biased region" description="Polar residues" evidence="8">
    <location>
        <begin position="766"/>
        <end position="777"/>
    </location>
</feature>
<keyword evidence="5" id="KW-0238">DNA-binding</keyword>
<evidence type="ECO:0000256" key="6">
    <source>
        <dbReference type="PROSITE-ProRule" id="PRU00723"/>
    </source>
</evidence>
<dbReference type="PROSITE" id="PS50103">
    <property type="entry name" value="ZF_C3H1"/>
    <property type="match status" value="3"/>
</dbReference>
<keyword evidence="1 6" id="KW-0479">Metal-binding</keyword>
<reference evidence="10" key="1">
    <citation type="submission" date="2020-01" db="EMBL/GenBank/DDBJ databases">
        <title>Genome sequence of Kobresia littledalei, the first chromosome-level genome in the family Cyperaceae.</title>
        <authorList>
            <person name="Qu G."/>
        </authorList>
    </citation>
    <scope>NUCLEOTIDE SEQUENCE</scope>
    <source>
        <strain evidence="10">C.B.Clarke</strain>
        <tissue evidence="10">Leaf</tissue>
    </source>
</reference>
<evidence type="ECO:0000313" key="11">
    <source>
        <dbReference type="Proteomes" id="UP000623129"/>
    </source>
</evidence>
<evidence type="ECO:0000256" key="4">
    <source>
        <dbReference type="ARBA" id="ARBA00022833"/>
    </source>
</evidence>
<feature type="region of interest" description="Disordered" evidence="8">
    <location>
        <begin position="467"/>
        <end position="486"/>
    </location>
</feature>
<feature type="region of interest" description="Disordered" evidence="8">
    <location>
        <begin position="51"/>
        <end position="302"/>
    </location>
</feature>
<dbReference type="FunFam" id="4.10.1000.10:FF:000008">
    <property type="entry name" value="zinc finger CCCH domain-containing protein 3"/>
    <property type="match status" value="1"/>
</dbReference>
<feature type="compositionally biased region" description="Basic and acidic residues" evidence="8">
    <location>
        <begin position="475"/>
        <end position="486"/>
    </location>
</feature>
<name>A0A833QWQ8_9POAL</name>
<accession>A0A833QWQ8</accession>
<evidence type="ECO:0000256" key="7">
    <source>
        <dbReference type="SAM" id="Coils"/>
    </source>
</evidence>
<feature type="compositionally biased region" description="Low complexity" evidence="8">
    <location>
        <begin position="167"/>
        <end position="178"/>
    </location>
</feature>
<gene>
    <name evidence="10" type="ORF">FCM35_KLT04854</name>
</gene>
<dbReference type="SMART" id="SM00356">
    <property type="entry name" value="ZnF_C3H1"/>
    <property type="match status" value="5"/>
</dbReference>
<evidence type="ECO:0000256" key="2">
    <source>
        <dbReference type="ARBA" id="ARBA00022737"/>
    </source>
</evidence>
<feature type="region of interest" description="Disordered" evidence="8">
    <location>
        <begin position="331"/>
        <end position="350"/>
    </location>
</feature>
<dbReference type="Gene3D" id="4.10.1000.10">
    <property type="entry name" value="Zinc finger, CCCH-type"/>
    <property type="match status" value="2"/>
</dbReference>
<dbReference type="GO" id="GO:0008270">
    <property type="term" value="F:zinc ion binding"/>
    <property type="evidence" value="ECO:0007669"/>
    <property type="project" value="UniProtKB-KW"/>
</dbReference>
<feature type="domain" description="C3H1-type" evidence="9">
    <location>
        <begin position="1111"/>
        <end position="1138"/>
    </location>
</feature>
<protein>
    <submittedName>
        <fullName evidence="10">Zinc finger CCCH domain-containing protein 7</fullName>
    </submittedName>
</protein>
<evidence type="ECO:0000256" key="1">
    <source>
        <dbReference type="ARBA" id="ARBA00022723"/>
    </source>
</evidence>
<feature type="compositionally biased region" description="Basic and acidic residues" evidence="8">
    <location>
        <begin position="580"/>
        <end position="589"/>
    </location>
</feature>
<dbReference type="InterPro" id="IPR000571">
    <property type="entry name" value="Znf_CCCH"/>
</dbReference>
<feature type="compositionally biased region" description="Polar residues" evidence="8">
    <location>
        <begin position="336"/>
        <end position="345"/>
    </location>
</feature>
<feature type="coiled-coil region" evidence="7">
    <location>
        <begin position="1007"/>
        <end position="1034"/>
    </location>
</feature>
<comment type="caution">
    <text evidence="10">The sequence shown here is derived from an EMBL/GenBank/DDBJ whole genome shotgun (WGS) entry which is preliminary data.</text>
</comment>
<dbReference type="EMBL" id="SWLB01000014">
    <property type="protein sequence ID" value="KAF3329523.1"/>
    <property type="molecule type" value="Genomic_DNA"/>
</dbReference>
<dbReference type="OrthoDB" id="3247158at2759"/>
<feature type="compositionally biased region" description="Basic and acidic residues" evidence="8">
    <location>
        <begin position="227"/>
        <end position="238"/>
    </location>
</feature>
<feature type="zinc finger region" description="C3H1-type" evidence="6">
    <location>
        <begin position="1191"/>
        <end position="1218"/>
    </location>
</feature>
<evidence type="ECO:0000259" key="9">
    <source>
        <dbReference type="PROSITE" id="PS50103"/>
    </source>
</evidence>
<feature type="domain" description="C3H1-type" evidence="9">
    <location>
        <begin position="1164"/>
        <end position="1190"/>
    </location>
</feature>
<keyword evidence="4 6" id="KW-0862">Zinc</keyword>
<feature type="region of interest" description="Disordered" evidence="8">
    <location>
        <begin position="560"/>
        <end position="590"/>
    </location>
</feature>
<feature type="zinc finger region" description="C3H1-type" evidence="6">
    <location>
        <begin position="1111"/>
        <end position="1138"/>
    </location>
</feature>
<dbReference type="Proteomes" id="UP000623129">
    <property type="component" value="Unassembled WGS sequence"/>
</dbReference>
<keyword evidence="11" id="KW-1185">Reference proteome</keyword>
<dbReference type="PANTHER" id="PTHR46156">
    <property type="entry name" value="CCCH ZINGC FINGER"/>
    <property type="match status" value="1"/>
</dbReference>
<evidence type="ECO:0000256" key="8">
    <source>
        <dbReference type="SAM" id="MobiDB-lite"/>
    </source>
</evidence>
<feature type="domain" description="C3H1-type" evidence="9">
    <location>
        <begin position="1191"/>
        <end position="1218"/>
    </location>
</feature>
<evidence type="ECO:0000313" key="10">
    <source>
        <dbReference type="EMBL" id="KAF3329523.1"/>
    </source>
</evidence>
<keyword evidence="7" id="KW-0175">Coiled coil</keyword>
<feature type="compositionally biased region" description="Low complexity" evidence="8">
    <location>
        <begin position="257"/>
        <end position="275"/>
    </location>
</feature>
<dbReference type="GO" id="GO:0005634">
    <property type="term" value="C:nucleus"/>
    <property type="evidence" value="ECO:0007669"/>
    <property type="project" value="UniProtKB-ARBA"/>
</dbReference>
<feature type="region of interest" description="Disordered" evidence="8">
    <location>
        <begin position="401"/>
        <end position="420"/>
    </location>
</feature>
<feature type="zinc finger region" description="C3H1-type" evidence="6">
    <location>
        <begin position="1164"/>
        <end position="1190"/>
    </location>
</feature>
<organism evidence="10 11">
    <name type="scientific">Carex littledalei</name>
    <dbReference type="NCBI Taxonomy" id="544730"/>
    <lineage>
        <taxon>Eukaryota</taxon>
        <taxon>Viridiplantae</taxon>
        <taxon>Streptophyta</taxon>
        <taxon>Embryophyta</taxon>
        <taxon>Tracheophyta</taxon>
        <taxon>Spermatophyta</taxon>
        <taxon>Magnoliopsida</taxon>
        <taxon>Liliopsida</taxon>
        <taxon>Poales</taxon>
        <taxon>Cyperaceae</taxon>
        <taxon>Cyperoideae</taxon>
        <taxon>Cariceae</taxon>
        <taxon>Carex</taxon>
        <taxon>Carex subgen. Euthyceras</taxon>
    </lineage>
</organism>
<feature type="compositionally biased region" description="Basic and acidic residues" evidence="8">
    <location>
        <begin position="560"/>
        <end position="571"/>
    </location>
</feature>
<sequence>MVNYPTNAPIRPHRHAPHLSGFYDFYLPPFPLPSSRPHPWLTLMDPPPPYDPRRLPSSSSSSLRYPHHHDSSSQNRPSYHLVDHSHLSHPLAHPHPHPHPQFQSSHSTHYPSTTPLYYLNGSSRSIPSESARHIPSSSTPQLLYRRPDGLGSNPDPPTRKHHRMVDDLSGSRSISGSSDQRDRKRSRVSGIWNGSTTDFRERNLRSSYDNTVKESNPRHSYRHHDKEKREIRDTDRRTPQKPSAKSRVSVWNRIEENPSLTASPSSSNRSNRASAQQVSQENKPETEASGQSVAPDKDLGPGLKAAEVSAEVTGKKKKKVVIRRRIVKKKGKSKIDNSTMSSSSPVDPIAEGTVSDNVPVGKRRVKRVLIVKKKKGANVPGESSVCNEEIVRQIANQVFSEKKSVDGSRLSPEKSADEIESKIDDSKNMSLVLFENNSSIPDGMIGTSNMEICTKEEVVEATSPNKVLDTNGTESVHEAPSDLETTRQNEAKEIAFTVGSPVGEDCVKEENKAGEVPIDEGHEIMSPRLNYGIGDEKIESQMQVDVPSEEEMKVNNSITEEKANGEKDQEMKNCPSNDTSQHETPKEGEPAPVNAVAMSGLDSWLQLKSLEMSSSDLVLGQYLPQSSLDYSFCKSNCSPQTENEGNGVIISTEINENNIPDQTKKSITRNELTGSATNGENVDRAMFNQEGIQKNWKETQKHVYKNSVSVSPVPKFPVQNPRHRTWRRETSDNLTPGLAAPNQLPKPPLKRDTLPQNSYIRKGNSLIRSANSTTVPAKSSIPRIPSPSPNPQALDMSREAIAGSSPVHESEGEDQKGLEKVGLQNSNNKMVYLKKKNNQIVLNNGHSSDSQNLKGFIPLENATSTSNSNSDDNRDLVHYLSDSGMTGLIKKSIDKASRRINKVASYPNVWTLAGMQSKRKDGRVATTDNFFKSIPSLLPWKRTTILKNSTRKRLILHRSATSSLIRKLVLAKRRDTVYAVSKDGFSLRKTRVLSIGGSSLKWSRSIEKNSKKACEEATLAVAEAERKKREKRKHASLRNKGRKGAKALFATGDKTGHGKRTGLDLNRLSACSGYVRVNKGNQLVRDPKKLVRILASEKIQRSLHTLRNAKRKKQQYCLFYTRFGRCTKTKCTYIHDPAKIAICTKFLRGICVDTDCKLTHQIIPERMPDCSYFLQGLCTNLTCPYRHVNVNPKAPVCEGFLRGYCADGDECRKKHSYTCPELEEKGRCLLGPKCKLYHPKIKSKSKKRKVSLLQKSGSRPRYFESSIGTTQSVTSEKNCADLLSHGLFGDFVSLHAARDEDRSCLNVDAFEPMKLVQSDPDSSDLEVDDELIKPVRIMRRAGLTVS</sequence>
<feature type="region of interest" description="Disordered" evidence="8">
    <location>
        <begin position="714"/>
        <end position="794"/>
    </location>
</feature>
<feature type="compositionally biased region" description="Low complexity" evidence="8">
    <location>
        <begin position="55"/>
        <end position="64"/>
    </location>
</feature>